<evidence type="ECO:0008006" key="3">
    <source>
        <dbReference type="Google" id="ProtNLM"/>
    </source>
</evidence>
<dbReference type="AlphaFoldDB" id="A0A7S4C913"/>
<feature type="region of interest" description="Disordered" evidence="1">
    <location>
        <begin position="1"/>
        <end position="52"/>
    </location>
</feature>
<dbReference type="EMBL" id="HBJA01005065">
    <property type="protein sequence ID" value="CAE0790571.1"/>
    <property type="molecule type" value="Transcribed_RNA"/>
</dbReference>
<feature type="compositionally biased region" description="Basic and acidic residues" evidence="1">
    <location>
        <begin position="39"/>
        <end position="52"/>
    </location>
</feature>
<proteinExistence type="predicted"/>
<evidence type="ECO:0000256" key="1">
    <source>
        <dbReference type="SAM" id="MobiDB-lite"/>
    </source>
</evidence>
<feature type="compositionally biased region" description="Polar residues" evidence="1">
    <location>
        <begin position="1"/>
        <end position="15"/>
    </location>
</feature>
<evidence type="ECO:0000313" key="2">
    <source>
        <dbReference type="EMBL" id="CAE0790571.1"/>
    </source>
</evidence>
<feature type="region of interest" description="Disordered" evidence="1">
    <location>
        <begin position="268"/>
        <end position="349"/>
    </location>
</feature>
<gene>
    <name evidence="2" type="ORF">EGYM00163_LOCUS1685</name>
</gene>
<feature type="compositionally biased region" description="Polar residues" evidence="1">
    <location>
        <begin position="306"/>
        <end position="321"/>
    </location>
</feature>
<reference evidence="2" key="1">
    <citation type="submission" date="2021-01" db="EMBL/GenBank/DDBJ databases">
        <authorList>
            <person name="Corre E."/>
            <person name="Pelletier E."/>
            <person name="Niang G."/>
            <person name="Scheremetjew M."/>
            <person name="Finn R."/>
            <person name="Kale V."/>
            <person name="Holt S."/>
            <person name="Cochrane G."/>
            <person name="Meng A."/>
            <person name="Brown T."/>
            <person name="Cohen L."/>
        </authorList>
    </citation>
    <scope>NUCLEOTIDE SEQUENCE</scope>
    <source>
        <strain evidence="2">CCMP1594</strain>
    </source>
</reference>
<protein>
    <recommendedName>
        <fullName evidence="3">GRAM domain-containing protein</fullName>
    </recommendedName>
</protein>
<accession>A0A7S4C913</accession>
<name>A0A7S4C913_9EUGL</name>
<sequence>MATAPTATGASQSSHPYAPFTFEVPPVPMDEITDPLPAEQRETTKHQKQVEEELRENRVKARVEAAKSEGGFLNKCSAIGTDLVSKAEHASKATVAFQDEQTTKIAEEHAAKRFARACPSIASSDSVQADHKCRVINMAGPPYTVSGHLVITNGHVCFVGNTKMTIAVALADVVSVCQAVTLPTVSPHQPPCVLLLPRPDVIPTAIAVYARPERSLHVFAEVANCGDCLNVLDHCWRAVLGKVPVPGMTYAPPLGDVFTQALLGRPAGQATKRAVPGREAGAPQGPSVRKKSKSPPPAPGPAEDSGTPSVRRQSRSPQATHGSGGAKGQGPAPSVRRPSHGAGPKIAPA</sequence>
<organism evidence="2">
    <name type="scientific">Eutreptiella gymnastica</name>
    <dbReference type="NCBI Taxonomy" id="73025"/>
    <lineage>
        <taxon>Eukaryota</taxon>
        <taxon>Discoba</taxon>
        <taxon>Euglenozoa</taxon>
        <taxon>Euglenida</taxon>
        <taxon>Spirocuta</taxon>
        <taxon>Euglenophyceae</taxon>
        <taxon>Eutreptiales</taxon>
        <taxon>Eutreptiaceae</taxon>
        <taxon>Eutreptiella</taxon>
    </lineage>
</organism>